<dbReference type="AlphaFoldDB" id="R1G9I1"/>
<dbReference type="RefSeq" id="WP_003078593.1">
    <property type="nucleotide sequence ID" value="NZ_AOUO01000182.1"/>
</dbReference>
<dbReference type="OrthoDB" id="3483116at2"/>
<accession>R1G9I1</accession>
<proteinExistence type="predicted"/>
<dbReference type="eggNOG" id="COG1404">
    <property type="taxonomic scope" value="Bacteria"/>
</dbReference>
<gene>
    <name evidence="1" type="ORF">H480_13553</name>
</gene>
<dbReference type="PATRIC" id="fig|1292037.4.peg.2587"/>
<dbReference type="InterPro" id="IPR029058">
    <property type="entry name" value="AB_hydrolase_fold"/>
</dbReference>
<evidence type="ECO:0000313" key="2">
    <source>
        <dbReference type="Proteomes" id="UP000014139"/>
    </source>
</evidence>
<sequence length="273" mass="29559">MGAEVLGVHGVGNWRSVLPADRAATLKRDWSDALGVTSLEVAYYAHHLSLDHHGDDDLELLDKAFAGAPAELLACWMQAIALAGEPDHGRALAPIRQLAAWWVQRYGLDRDVVDRFLAAFLGEVVCYFDPLAPARRQAVRTEVATAISLHRPRVVVAHSLGSVVTYETLWSYPALQVELLVTIGSPLGLPDRIHPLLQPAPVDGKGGRPPGVGRWVNVADPADLVAIPPELQGCFSDVEDFSAPAGMGFTHAATRYLATRVVRSVVGEHLRPR</sequence>
<evidence type="ECO:0008006" key="3">
    <source>
        <dbReference type="Google" id="ProtNLM"/>
    </source>
</evidence>
<comment type="caution">
    <text evidence="1">The sequence shown here is derived from an EMBL/GenBank/DDBJ whole genome shotgun (WGS) entry which is preliminary data.</text>
</comment>
<name>R1G9I1_9PSEU</name>
<organism evidence="1 2">
    <name type="scientific">Amycolatopsis vancoresmycina DSM 44592</name>
    <dbReference type="NCBI Taxonomy" id="1292037"/>
    <lineage>
        <taxon>Bacteria</taxon>
        <taxon>Bacillati</taxon>
        <taxon>Actinomycetota</taxon>
        <taxon>Actinomycetes</taxon>
        <taxon>Pseudonocardiales</taxon>
        <taxon>Pseudonocardiaceae</taxon>
        <taxon>Amycolatopsis</taxon>
    </lineage>
</organism>
<dbReference type="Proteomes" id="UP000014139">
    <property type="component" value="Unassembled WGS sequence"/>
</dbReference>
<keyword evidence="2" id="KW-1185">Reference proteome</keyword>
<reference evidence="1 2" key="1">
    <citation type="submission" date="2013-02" db="EMBL/GenBank/DDBJ databases">
        <title>Draft genome sequence of Amycolatopsis vancoresmycina strain DSM 44592T.</title>
        <authorList>
            <person name="Kumar S."/>
            <person name="Kaur N."/>
            <person name="Kaur C."/>
            <person name="Raghava G.P.S."/>
            <person name="Mayilraj S."/>
        </authorList>
    </citation>
    <scope>NUCLEOTIDE SEQUENCE [LARGE SCALE GENOMIC DNA]</scope>
    <source>
        <strain evidence="1 2">DSM 44592</strain>
    </source>
</reference>
<dbReference type="EMBL" id="AOUO01000182">
    <property type="protein sequence ID" value="EOD68003.1"/>
    <property type="molecule type" value="Genomic_DNA"/>
</dbReference>
<protein>
    <recommendedName>
        <fullName evidence="3">Serine peptidase</fullName>
    </recommendedName>
</protein>
<dbReference type="SUPFAM" id="SSF53474">
    <property type="entry name" value="alpha/beta-Hydrolases"/>
    <property type="match status" value="1"/>
</dbReference>
<evidence type="ECO:0000313" key="1">
    <source>
        <dbReference type="EMBL" id="EOD68003.1"/>
    </source>
</evidence>